<organism evidence="1 2">
    <name type="scientific">Eumeta variegata</name>
    <name type="common">Bagworm moth</name>
    <name type="synonym">Eumeta japonica</name>
    <dbReference type="NCBI Taxonomy" id="151549"/>
    <lineage>
        <taxon>Eukaryota</taxon>
        <taxon>Metazoa</taxon>
        <taxon>Ecdysozoa</taxon>
        <taxon>Arthropoda</taxon>
        <taxon>Hexapoda</taxon>
        <taxon>Insecta</taxon>
        <taxon>Pterygota</taxon>
        <taxon>Neoptera</taxon>
        <taxon>Endopterygota</taxon>
        <taxon>Lepidoptera</taxon>
        <taxon>Glossata</taxon>
        <taxon>Ditrysia</taxon>
        <taxon>Tineoidea</taxon>
        <taxon>Psychidae</taxon>
        <taxon>Oiketicinae</taxon>
        <taxon>Eumeta</taxon>
    </lineage>
</organism>
<comment type="caution">
    <text evidence="1">The sequence shown here is derived from an EMBL/GenBank/DDBJ whole genome shotgun (WGS) entry which is preliminary data.</text>
</comment>
<gene>
    <name evidence="1" type="ORF">EVAR_98829_1</name>
</gene>
<proteinExistence type="predicted"/>
<accession>A0A4C1YNH0</accession>
<reference evidence="1 2" key="1">
    <citation type="journal article" date="2019" name="Commun. Biol.">
        <title>The bagworm genome reveals a unique fibroin gene that provides high tensile strength.</title>
        <authorList>
            <person name="Kono N."/>
            <person name="Nakamura H."/>
            <person name="Ohtoshi R."/>
            <person name="Tomita M."/>
            <person name="Numata K."/>
            <person name="Arakawa K."/>
        </authorList>
    </citation>
    <scope>NUCLEOTIDE SEQUENCE [LARGE SCALE GENOMIC DNA]</scope>
</reference>
<name>A0A4C1YNH0_EUMVA</name>
<dbReference type="AlphaFoldDB" id="A0A4C1YNH0"/>
<keyword evidence="2" id="KW-1185">Reference proteome</keyword>
<evidence type="ECO:0000313" key="2">
    <source>
        <dbReference type="Proteomes" id="UP000299102"/>
    </source>
</evidence>
<dbReference type="EMBL" id="BGZK01001268">
    <property type="protein sequence ID" value="GBP75937.1"/>
    <property type="molecule type" value="Genomic_DNA"/>
</dbReference>
<sequence>MKRIALPLHDNCRAESRMADVSRRNDMSLKWRHLPTGNKRTLAKLHSRNPFIIPPPGVDLIKRRGYFGSHG</sequence>
<protein>
    <submittedName>
        <fullName evidence="1">Uncharacterized protein</fullName>
    </submittedName>
</protein>
<evidence type="ECO:0000313" key="1">
    <source>
        <dbReference type="EMBL" id="GBP75937.1"/>
    </source>
</evidence>
<dbReference type="Proteomes" id="UP000299102">
    <property type="component" value="Unassembled WGS sequence"/>
</dbReference>